<dbReference type="InterPro" id="IPR023631">
    <property type="entry name" value="Amidase_dom"/>
</dbReference>
<evidence type="ECO:0000259" key="1">
    <source>
        <dbReference type="Pfam" id="PF01425"/>
    </source>
</evidence>
<name>A0A382C615_9ZZZZ</name>
<dbReference type="InterPro" id="IPR036928">
    <property type="entry name" value="AS_sf"/>
</dbReference>
<dbReference type="PANTHER" id="PTHR42678">
    <property type="entry name" value="AMIDASE"/>
    <property type="match status" value="1"/>
</dbReference>
<dbReference type="PANTHER" id="PTHR42678:SF34">
    <property type="entry name" value="OS04G0183300 PROTEIN"/>
    <property type="match status" value="1"/>
</dbReference>
<accession>A0A382C615</accession>
<dbReference type="AlphaFoldDB" id="A0A382C615"/>
<proteinExistence type="predicted"/>
<dbReference type="EMBL" id="UINC01032967">
    <property type="protein sequence ID" value="SVB21496.1"/>
    <property type="molecule type" value="Genomic_DNA"/>
</dbReference>
<dbReference type="Pfam" id="PF01425">
    <property type="entry name" value="Amidase"/>
    <property type="match status" value="1"/>
</dbReference>
<protein>
    <recommendedName>
        <fullName evidence="1">Amidase domain-containing protein</fullName>
    </recommendedName>
</protein>
<reference evidence="2" key="1">
    <citation type="submission" date="2018-05" db="EMBL/GenBank/DDBJ databases">
        <authorList>
            <person name="Lanie J.A."/>
            <person name="Ng W.-L."/>
            <person name="Kazmierczak K.M."/>
            <person name="Andrzejewski T.M."/>
            <person name="Davidsen T.M."/>
            <person name="Wayne K.J."/>
            <person name="Tettelin H."/>
            <person name="Glass J.I."/>
            <person name="Rusch D."/>
            <person name="Podicherti R."/>
            <person name="Tsui H.-C.T."/>
            <person name="Winkler M.E."/>
        </authorList>
    </citation>
    <scope>NUCLEOTIDE SEQUENCE</scope>
</reference>
<feature type="domain" description="Amidase" evidence="1">
    <location>
        <begin position="48"/>
        <end position="229"/>
    </location>
</feature>
<organism evidence="2">
    <name type="scientific">marine metagenome</name>
    <dbReference type="NCBI Taxonomy" id="408172"/>
    <lineage>
        <taxon>unclassified sequences</taxon>
        <taxon>metagenomes</taxon>
        <taxon>ecological metagenomes</taxon>
    </lineage>
</organism>
<dbReference type="SUPFAM" id="SSF75304">
    <property type="entry name" value="Amidase signature (AS) enzymes"/>
    <property type="match status" value="1"/>
</dbReference>
<evidence type="ECO:0000313" key="2">
    <source>
        <dbReference type="EMBL" id="SVB21496.1"/>
    </source>
</evidence>
<dbReference type="Gene3D" id="3.90.1300.10">
    <property type="entry name" value="Amidase signature (AS) domain"/>
    <property type="match status" value="1"/>
</dbReference>
<feature type="non-terminal residue" evidence="2">
    <location>
        <position position="230"/>
    </location>
</feature>
<sequence>MNKSLLKLGGLMFIAACAPPPVPIEVVETTIAQVQDAITSGQTTCRMVVQSYLDRIEAYDQPMGMNAITVVNPNALTRADEIDEAVGNGDELGSLFCAPLLIKDNYDTYDLPTTGGSIALKESIPPDDAFMVQKLREADAIVLAKTNMAEWAFSPRQTISSSYGTTANAYALDRVPAGSSGGTASGVAASFGVAGMGTDTGNSIRGPSSHLALFGIRSTIGLTSRDGVIP</sequence>
<gene>
    <name evidence="2" type="ORF">METZ01_LOCUS174350</name>
</gene>